<sequence length="80" mass="9020">MSFTPKGLRTIPLTFILSPITTLDDYFRQRSDSGSCSPILERLFTHLFRGATLQRALNAVRCAKFGNTPAYLLGRSHFEV</sequence>
<protein>
    <submittedName>
        <fullName evidence="1">Uncharacterized protein</fullName>
    </submittedName>
</protein>
<dbReference type="EMBL" id="ML977313">
    <property type="protein sequence ID" value="KAF2120628.1"/>
    <property type="molecule type" value="Genomic_DNA"/>
</dbReference>
<dbReference type="Proteomes" id="UP000799770">
    <property type="component" value="Unassembled WGS sequence"/>
</dbReference>
<name>A0A6A5ZQU7_9PLEO</name>
<organism evidence="1 2">
    <name type="scientific">Lophiotrema nucula</name>
    <dbReference type="NCBI Taxonomy" id="690887"/>
    <lineage>
        <taxon>Eukaryota</taxon>
        <taxon>Fungi</taxon>
        <taxon>Dikarya</taxon>
        <taxon>Ascomycota</taxon>
        <taxon>Pezizomycotina</taxon>
        <taxon>Dothideomycetes</taxon>
        <taxon>Pleosporomycetidae</taxon>
        <taxon>Pleosporales</taxon>
        <taxon>Lophiotremataceae</taxon>
        <taxon>Lophiotrema</taxon>
    </lineage>
</organism>
<dbReference type="AlphaFoldDB" id="A0A6A5ZQU7"/>
<gene>
    <name evidence="1" type="ORF">BDV96DRAFT_270883</name>
</gene>
<reference evidence="1" key="1">
    <citation type="journal article" date="2020" name="Stud. Mycol.">
        <title>101 Dothideomycetes genomes: a test case for predicting lifestyles and emergence of pathogens.</title>
        <authorList>
            <person name="Haridas S."/>
            <person name="Albert R."/>
            <person name="Binder M."/>
            <person name="Bloem J."/>
            <person name="Labutti K."/>
            <person name="Salamov A."/>
            <person name="Andreopoulos B."/>
            <person name="Baker S."/>
            <person name="Barry K."/>
            <person name="Bills G."/>
            <person name="Bluhm B."/>
            <person name="Cannon C."/>
            <person name="Castanera R."/>
            <person name="Culley D."/>
            <person name="Daum C."/>
            <person name="Ezra D."/>
            <person name="Gonzalez J."/>
            <person name="Henrissat B."/>
            <person name="Kuo A."/>
            <person name="Liang C."/>
            <person name="Lipzen A."/>
            <person name="Lutzoni F."/>
            <person name="Magnuson J."/>
            <person name="Mondo S."/>
            <person name="Nolan M."/>
            <person name="Ohm R."/>
            <person name="Pangilinan J."/>
            <person name="Park H.-J."/>
            <person name="Ramirez L."/>
            <person name="Alfaro M."/>
            <person name="Sun H."/>
            <person name="Tritt A."/>
            <person name="Yoshinaga Y."/>
            <person name="Zwiers L.-H."/>
            <person name="Turgeon B."/>
            <person name="Goodwin S."/>
            <person name="Spatafora J."/>
            <person name="Crous P."/>
            <person name="Grigoriev I."/>
        </authorList>
    </citation>
    <scope>NUCLEOTIDE SEQUENCE</scope>
    <source>
        <strain evidence="1">CBS 627.86</strain>
    </source>
</reference>
<accession>A0A6A5ZQU7</accession>
<evidence type="ECO:0000313" key="2">
    <source>
        <dbReference type="Proteomes" id="UP000799770"/>
    </source>
</evidence>
<keyword evidence="2" id="KW-1185">Reference proteome</keyword>
<proteinExistence type="predicted"/>
<evidence type="ECO:0000313" key="1">
    <source>
        <dbReference type="EMBL" id="KAF2120628.1"/>
    </source>
</evidence>